<dbReference type="Gene3D" id="6.20.10.30">
    <property type="match status" value="1"/>
</dbReference>
<dbReference type="Proteomes" id="UP000095697">
    <property type="component" value="Chromosome I"/>
</dbReference>
<feature type="binding site" evidence="14">
    <location>
        <begin position="32"/>
        <end position="36"/>
    </location>
    <ligand>
        <name>NAD(+)</name>
        <dbReference type="ChEBI" id="CHEBI:57540"/>
    </ligand>
</feature>
<keyword evidence="8 14" id="KW-0862">Zinc</keyword>
<feature type="binding site" evidence="14">
    <location>
        <position position="291"/>
    </location>
    <ligand>
        <name>NAD(+)</name>
        <dbReference type="ChEBI" id="CHEBI:57540"/>
    </ligand>
</feature>
<feature type="binding site" evidence="14">
    <location>
        <position position="315"/>
    </location>
    <ligand>
        <name>NAD(+)</name>
        <dbReference type="ChEBI" id="CHEBI:57540"/>
    </ligand>
</feature>
<keyword evidence="6 14" id="KW-0479">Metal-binding</keyword>
<evidence type="ECO:0000256" key="6">
    <source>
        <dbReference type="ARBA" id="ARBA00022723"/>
    </source>
</evidence>
<keyword evidence="5 14" id="KW-0235">DNA replication</keyword>
<dbReference type="FunFam" id="1.10.150.20:FF:000007">
    <property type="entry name" value="DNA ligase"/>
    <property type="match status" value="1"/>
</dbReference>
<keyword evidence="10 14" id="KW-0520">NAD</keyword>
<dbReference type="NCBIfam" id="NF005932">
    <property type="entry name" value="PRK07956.1"/>
    <property type="match status" value="1"/>
</dbReference>
<feature type="binding site" evidence="14">
    <location>
        <position position="409"/>
    </location>
    <ligand>
        <name>Zn(2+)</name>
        <dbReference type="ChEBI" id="CHEBI:29105"/>
    </ligand>
</feature>
<dbReference type="EC" id="6.5.1.2" evidence="2 14"/>
<dbReference type="GO" id="GO:0006260">
    <property type="term" value="P:DNA replication"/>
    <property type="evidence" value="ECO:0007669"/>
    <property type="project" value="UniProtKB-KW"/>
</dbReference>
<evidence type="ECO:0000256" key="11">
    <source>
        <dbReference type="ARBA" id="ARBA00023204"/>
    </source>
</evidence>
<dbReference type="AlphaFoldDB" id="A0A143WQL1"/>
<feature type="domain" description="NAD-dependent DNA ligase N-terminal" evidence="17">
    <location>
        <begin position="3"/>
        <end position="447"/>
    </location>
</feature>
<evidence type="ECO:0000256" key="5">
    <source>
        <dbReference type="ARBA" id="ARBA00022705"/>
    </source>
</evidence>
<dbReference type="STRING" id="1778264.PMARG_ME00309"/>
<dbReference type="InterPro" id="IPR018239">
    <property type="entry name" value="DNA_ligase_AS"/>
</dbReference>
<evidence type="ECO:0000259" key="17">
    <source>
        <dbReference type="SMART" id="SM00532"/>
    </source>
</evidence>
<evidence type="ECO:0000256" key="3">
    <source>
        <dbReference type="ARBA" id="ARBA00013308"/>
    </source>
</evidence>
<dbReference type="SUPFAM" id="SSF50249">
    <property type="entry name" value="Nucleic acid-binding proteins"/>
    <property type="match status" value="1"/>
</dbReference>
<feature type="binding site" evidence="14">
    <location>
        <position position="431"/>
    </location>
    <ligand>
        <name>Zn(2+)</name>
        <dbReference type="ChEBI" id="CHEBI:29105"/>
    </ligand>
</feature>
<dbReference type="InterPro" id="IPR013839">
    <property type="entry name" value="DNAligase_adenylation"/>
</dbReference>
<evidence type="ECO:0000256" key="4">
    <source>
        <dbReference type="ARBA" id="ARBA00022598"/>
    </source>
</evidence>
<dbReference type="SUPFAM" id="SSF56091">
    <property type="entry name" value="DNA ligase/mRNA capping enzyme, catalytic domain"/>
    <property type="match status" value="1"/>
</dbReference>
<dbReference type="InterPro" id="IPR033136">
    <property type="entry name" value="DNA_ligase_CS"/>
</dbReference>
<feature type="binding site" evidence="14">
    <location>
        <position position="425"/>
    </location>
    <ligand>
        <name>Zn(2+)</name>
        <dbReference type="ChEBI" id="CHEBI:29105"/>
    </ligand>
</feature>
<feature type="binding site" evidence="14">
    <location>
        <position position="412"/>
    </location>
    <ligand>
        <name>Zn(2+)</name>
        <dbReference type="ChEBI" id="CHEBI:29105"/>
    </ligand>
</feature>
<dbReference type="GO" id="GO:0005829">
    <property type="term" value="C:cytosol"/>
    <property type="evidence" value="ECO:0007669"/>
    <property type="project" value="TreeGrafter"/>
</dbReference>
<dbReference type="PANTHER" id="PTHR23389">
    <property type="entry name" value="CHROMOSOME TRANSMISSION FIDELITY FACTOR 18"/>
    <property type="match status" value="1"/>
</dbReference>
<dbReference type="HAMAP" id="MF_01588">
    <property type="entry name" value="DNA_ligase_A"/>
    <property type="match status" value="1"/>
</dbReference>
<feature type="binding site" evidence="14">
    <location>
        <position position="113"/>
    </location>
    <ligand>
        <name>NAD(+)</name>
        <dbReference type="ChEBI" id="CHEBI:57540"/>
    </ligand>
</feature>
<dbReference type="SMART" id="SM00278">
    <property type="entry name" value="HhH1"/>
    <property type="match status" value="3"/>
</dbReference>
<feature type="domain" description="Helix-hairpin-helix DNA-binding motif class 1" evidence="16">
    <location>
        <begin position="479"/>
        <end position="498"/>
    </location>
</feature>
<accession>A0A143WQL1</accession>
<gene>
    <name evidence="14 18" type="primary">ligA</name>
    <name evidence="18" type="ORF">PMARG_ME00309</name>
</gene>
<dbReference type="Pfam" id="PF12826">
    <property type="entry name" value="HHH_2"/>
    <property type="match status" value="1"/>
</dbReference>
<keyword evidence="11 14" id="KW-0234">DNA repair</keyword>
<feature type="active site" description="N6-AMP-lysine intermediate" evidence="14">
    <location>
        <position position="115"/>
    </location>
</feature>
<comment type="similarity">
    <text evidence="13 14">Belongs to the NAD-dependent DNA ligase family. LigA subfamily.</text>
</comment>
<sequence>MEQIEQQIINLREKLQYWEYLYYLKNSPEVPDIEYDLVMAELRLLESKRPDLLTVDSPSQRVGGKVQNKFFQVRHKVPMLSLDNIFDKSGFMIFDQRLRNRLKSNNDIVYCCELKLDGLAVSILYNRGVLVRAATRGDGNTGENITANIRTISTIPLRLKNDDNLPRLIEIRGEVFMSKTGFMQLNTRSKKEGNKLFANPRNAAAGSLRQLDPAITACRPLMFYCYGVGLVTPNVLSDSHWEQLQQFKNWGIPISTYSSRCTGSTEVLDFYQKVNNNRSSFGFDIDGVVIKVDSLRLQHHLGFITRAPRWAIAYKLPAQEQLTQIKKVEFQVGRTGIITPVARLNPILVSGAIVSNATLHNINEVKRLGIMIGDTVIVRRSGNVIPQIIGIVSSKRPENALQIVFPSQCPICCSKLEHSNIMLRCPAGLVCAAQRKEAIKRFVSRLAMNIDGIGDKIINQLVNSNLVTNPADLFRLNADILMNLERIGPILANKLLHSLKKSKKTTLARFLYALGICEVGYATAVNIAASYNTLDILITADIKSLKAISNIGPVVATNVYNFFTKSYNLNVIQDLLSPPIGIRCYKSKPAYLEHCKKK</sequence>
<dbReference type="Gene3D" id="2.40.50.140">
    <property type="entry name" value="Nucleic acid-binding proteins"/>
    <property type="match status" value="1"/>
</dbReference>
<dbReference type="InterPro" id="IPR012340">
    <property type="entry name" value="NA-bd_OB-fold"/>
</dbReference>
<dbReference type="SUPFAM" id="SSF47781">
    <property type="entry name" value="RuvA domain 2-like"/>
    <property type="match status" value="1"/>
</dbReference>
<dbReference type="InterPro" id="IPR041663">
    <property type="entry name" value="DisA/LigA_HHH"/>
</dbReference>
<dbReference type="PROSITE" id="PS01055">
    <property type="entry name" value="DNA_LIGASE_N1"/>
    <property type="match status" value="1"/>
</dbReference>
<dbReference type="Pfam" id="PF03120">
    <property type="entry name" value="OB_DNA_ligase"/>
    <property type="match status" value="1"/>
</dbReference>
<feature type="domain" description="Helix-hairpin-helix DNA-binding motif class 1" evidence="16">
    <location>
        <begin position="543"/>
        <end position="562"/>
    </location>
</feature>
<evidence type="ECO:0000256" key="13">
    <source>
        <dbReference type="ARBA" id="ARBA00060881"/>
    </source>
</evidence>
<evidence type="ECO:0000259" key="16">
    <source>
        <dbReference type="SMART" id="SM00278"/>
    </source>
</evidence>
<evidence type="ECO:0000256" key="8">
    <source>
        <dbReference type="ARBA" id="ARBA00022833"/>
    </source>
</evidence>
<evidence type="ECO:0000256" key="10">
    <source>
        <dbReference type="ARBA" id="ARBA00023027"/>
    </source>
</evidence>
<name>A0A143WQL1_9ENTR</name>
<dbReference type="FunFam" id="3.30.470.30:FF:000001">
    <property type="entry name" value="DNA ligase"/>
    <property type="match status" value="1"/>
</dbReference>
<dbReference type="PROSITE" id="PS01056">
    <property type="entry name" value="DNA_LIGASE_N2"/>
    <property type="match status" value="1"/>
</dbReference>
<dbReference type="Pfam" id="PF01653">
    <property type="entry name" value="DNA_ligase_aden"/>
    <property type="match status" value="1"/>
</dbReference>
<comment type="function">
    <text evidence="1 14">DNA ligase that catalyzes the formation of phosphodiester linkages between 5'-phosphoryl and 3'-hydroxyl groups in double-stranded DNA using NAD as a coenzyme and as the energy source for the reaction. It is essential for DNA replication and repair of damaged DNA.</text>
</comment>
<dbReference type="Gene3D" id="1.10.150.20">
    <property type="entry name" value="5' to 3' exonuclease, C-terminal subdomain"/>
    <property type="match status" value="2"/>
</dbReference>
<dbReference type="GO" id="GO:0003677">
    <property type="term" value="F:DNA binding"/>
    <property type="evidence" value="ECO:0007669"/>
    <property type="project" value="InterPro"/>
</dbReference>
<dbReference type="NCBIfam" id="TIGR00575">
    <property type="entry name" value="dnlj"/>
    <property type="match status" value="1"/>
</dbReference>
<keyword evidence="4 14" id="KW-0436">Ligase</keyword>
<proteinExistence type="inferred from homology"/>
<comment type="catalytic activity">
    <reaction evidence="12 14 15">
        <text>NAD(+) + (deoxyribonucleotide)n-3'-hydroxyl + 5'-phospho-(deoxyribonucleotide)m = (deoxyribonucleotide)n+m + AMP + beta-nicotinamide D-nucleotide.</text>
        <dbReference type="EC" id="6.5.1.2"/>
    </reaction>
</comment>
<feature type="binding site" evidence="14">
    <location>
        <position position="136"/>
    </location>
    <ligand>
        <name>NAD(+)</name>
        <dbReference type="ChEBI" id="CHEBI:57540"/>
    </ligand>
</feature>
<keyword evidence="7 14" id="KW-0227">DNA damage</keyword>
<dbReference type="InterPro" id="IPR003583">
    <property type="entry name" value="Hlx-hairpin-Hlx_DNA-bd_motif"/>
</dbReference>
<keyword evidence="9 14" id="KW-0460">Magnesium</keyword>
<dbReference type="CDD" id="cd00114">
    <property type="entry name" value="LIGANc"/>
    <property type="match status" value="1"/>
</dbReference>
<feature type="binding site" evidence="14">
    <location>
        <position position="174"/>
    </location>
    <ligand>
        <name>NAD(+)</name>
        <dbReference type="ChEBI" id="CHEBI:57540"/>
    </ligand>
</feature>
<dbReference type="InterPro" id="IPR004150">
    <property type="entry name" value="NAD_DNA_ligase_OB"/>
</dbReference>
<protein>
    <recommendedName>
        <fullName evidence="3 14">DNA ligase</fullName>
        <ecNumber evidence="2 14">6.5.1.2</ecNumber>
    </recommendedName>
    <alternativeName>
        <fullName evidence="14">Polydeoxyribonucleotide synthase [NAD(+)]</fullName>
    </alternativeName>
</protein>
<evidence type="ECO:0000313" key="18">
    <source>
        <dbReference type="EMBL" id="CUX96066.1"/>
    </source>
</evidence>
<dbReference type="InterPro" id="IPR001679">
    <property type="entry name" value="DNA_ligase"/>
</dbReference>
<dbReference type="FunFam" id="2.40.50.140:FF:000012">
    <property type="entry name" value="DNA ligase"/>
    <property type="match status" value="1"/>
</dbReference>
<dbReference type="Gene3D" id="1.10.287.610">
    <property type="entry name" value="Helix hairpin bin"/>
    <property type="match status" value="1"/>
</dbReference>
<evidence type="ECO:0000256" key="9">
    <source>
        <dbReference type="ARBA" id="ARBA00022842"/>
    </source>
</evidence>
<keyword evidence="19" id="KW-1185">Reference proteome</keyword>
<evidence type="ECO:0000256" key="7">
    <source>
        <dbReference type="ARBA" id="ARBA00022763"/>
    </source>
</evidence>
<comment type="cofactor">
    <cofactor evidence="14">
        <name>Mg(2+)</name>
        <dbReference type="ChEBI" id="CHEBI:18420"/>
    </cofactor>
    <cofactor evidence="14">
        <name>Mn(2+)</name>
        <dbReference type="ChEBI" id="CHEBI:29035"/>
    </cofactor>
</comment>
<dbReference type="PATRIC" id="fig|1778264.3.peg.275"/>
<dbReference type="KEGG" id="cmik:PMARG_ME00309"/>
<dbReference type="GO" id="GO:0003911">
    <property type="term" value="F:DNA ligase (NAD+) activity"/>
    <property type="evidence" value="ECO:0007669"/>
    <property type="project" value="UniProtKB-UniRule"/>
</dbReference>
<feature type="binding site" evidence="14">
    <location>
        <begin position="81"/>
        <end position="82"/>
    </location>
    <ligand>
        <name>NAD(+)</name>
        <dbReference type="ChEBI" id="CHEBI:57540"/>
    </ligand>
</feature>
<dbReference type="RefSeq" id="WP_067569595.1">
    <property type="nucleotide sequence ID" value="NZ_LN999831.1"/>
</dbReference>
<evidence type="ECO:0000256" key="2">
    <source>
        <dbReference type="ARBA" id="ARBA00012722"/>
    </source>
</evidence>
<evidence type="ECO:0000256" key="14">
    <source>
        <dbReference type="HAMAP-Rule" id="MF_01588"/>
    </source>
</evidence>
<feature type="domain" description="Helix-hairpin-helix DNA-binding motif class 1" evidence="16">
    <location>
        <begin position="445"/>
        <end position="464"/>
    </location>
</feature>
<dbReference type="InterPro" id="IPR010994">
    <property type="entry name" value="RuvA_2-like"/>
</dbReference>
<dbReference type="Pfam" id="PF14520">
    <property type="entry name" value="HHH_5"/>
    <property type="match status" value="1"/>
</dbReference>
<dbReference type="GO" id="GO:0046872">
    <property type="term" value="F:metal ion binding"/>
    <property type="evidence" value="ECO:0007669"/>
    <property type="project" value="UniProtKB-KW"/>
</dbReference>
<evidence type="ECO:0000256" key="15">
    <source>
        <dbReference type="RuleBase" id="RU000618"/>
    </source>
</evidence>
<dbReference type="EMBL" id="LN999831">
    <property type="protein sequence ID" value="CUX96066.1"/>
    <property type="molecule type" value="Genomic_DNA"/>
</dbReference>
<evidence type="ECO:0000256" key="1">
    <source>
        <dbReference type="ARBA" id="ARBA00004067"/>
    </source>
</evidence>
<dbReference type="PIRSF" id="PIRSF001604">
    <property type="entry name" value="LigA"/>
    <property type="match status" value="1"/>
</dbReference>
<evidence type="ECO:0000313" key="19">
    <source>
        <dbReference type="Proteomes" id="UP000095697"/>
    </source>
</evidence>
<organism evidence="18 19">
    <name type="scientific">Candidatus Mikella endobia</name>
    <dbReference type="NCBI Taxonomy" id="1778264"/>
    <lineage>
        <taxon>Bacteria</taxon>
        <taxon>Pseudomonadati</taxon>
        <taxon>Pseudomonadota</taxon>
        <taxon>Gammaproteobacteria</taxon>
        <taxon>Enterobacterales</taxon>
        <taxon>Enterobacteriaceae</taxon>
        <taxon>Candidatus Mikella</taxon>
    </lineage>
</organism>
<dbReference type="InterPro" id="IPR013840">
    <property type="entry name" value="DNAligase_N"/>
</dbReference>
<keyword evidence="14" id="KW-0464">Manganese</keyword>
<dbReference type="Gene3D" id="3.30.470.30">
    <property type="entry name" value="DNA ligase/mRNA capping enzyme"/>
    <property type="match status" value="1"/>
</dbReference>
<dbReference type="GO" id="GO:0006281">
    <property type="term" value="P:DNA repair"/>
    <property type="evidence" value="ECO:0007669"/>
    <property type="project" value="UniProtKB-KW"/>
</dbReference>
<dbReference type="SMART" id="SM00532">
    <property type="entry name" value="LIGANc"/>
    <property type="match status" value="1"/>
</dbReference>
<reference evidence="19" key="1">
    <citation type="submission" date="2016-01" db="EMBL/GenBank/DDBJ databases">
        <authorList>
            <person name="Husnik F."/>
        </authorList>
    </citation>
    <scope>NUCLEOTIDE SEQUENCE [LARGE SCALE GENOMIC DNA]</scope>
</reference>
<dbReference type="PANTHER" id="PTHR23389:SF9">
    <property type="entry name" value="DNA LIGASE"/>
    <property type="match status" value="1"/>
</dbReference>
<evidence type="ECO:0000256" key="12">
    <source>
        <dbReference type="ARBA" id="ARBA00034005"/>
    </source>
</evidence>